<dbReference type="OrthoDB" id="729505at2"/>
<comment type="subcellular location">
    <subcellularLocation>
        <location evidence="1">Cell outer membrane</location>
    </subcellularLocation>
</comment>
<feature type="signal peptide" evidence="6">
    <location>
        <begin position="1"/>
        <end position="23"/>
    </location>
</feature>
<protein>
    <submittedName>
        <fullName evidence="9">SusD family protein</fullName>
    </submittedName>
</protein>
<evidence type="ECO:0000256" key="2">
    <source>
        <dbReference type="ARBA" id="ARBA00006275"/>
    </source>
</evidence>
<feature type="domain" description="RagB/SusD" evidence="7">
    <location>
        <begin position="329"/>
        <end position="460"/>
    </location>
</feature>
<evidence type="ECO:0000313" key="10">
    <source>
        <dbReference type="Proteomes" id="UP000184436"/>
    </source>
</evidence>
<evidence type="ECO:0000256" key="5">
    <source>
        <dbReference type="ARBA" id="ARBA00023237"/>
    </source>
</evidence>
<feature type="chain" id="PRO_5030031267" evidence="6">
    <location>
        <begin position="24"/>
        <end position="462"/>
    </location>
</feature>
<gene>
    <name evidence="9" type="ORF">SAMN05444349_11715</name>
</gene>
<evidence type="ECO:0000256" key="6">
    <source>
        <dbReference type="SAM" id="SignalP"/>
    </source>
</evidence>
<dbReference type="PROSITE" id="PS51257">
    <property type="entry name" value="PROKAR_LIPOPROTEIN"/>
    <property type="match status" value="1"/>
</dbReference>
<feature type="domain" description="SusD-like N-terminal" evidence="8">
    <location>
        <begin position="23"/>
        <end position="219"/>
    </location>
</feature>
<evidence type="ECO:0000256" key="1">
    <source>
        <dbReference type="ARBA" id="ARBA00004442"/>
    </source>
</evidence>
<keyword evidence="4" id="KW-0472">Membrane</keyword>
<dbReference type="Proteomes" id="UP000184436">
    <property type="component" value="Unassembled WGS sequence"/>
</dbReference>
<evidence type="ECO:0000313" key="9">
    <source>
        <dbReference type="EMBL" id="SHF35948.1"/>
    </source>
</evidence>
<dbReference type="EMBL" id="FQVD01000017">
    <property type="protein sequence ID" value="SHF35948.1"/>
    <property type="molecule type" value="Genomic_DNA"/>
</dbReference>
<dbReference type="STRING" id="871325.SAMN05444349_11715"/>
<evidence type="ECO:0000256" key="4">
    <source>
        <dbReference type="ARBA" id="ARBA00023136"/>
    </source>
</evidence>
<dbReference type="Gene3D" id="1.25.40.390">
    <property type="match status" value="2"/>
</dbReference>
<sequence>MKKKLFIFIYCSLIALLTSCSNYLDVQPKGQIIPKTAEDFSTIIHYWLDQIEKGADDVIISSSAEKVTLETFAEDLNATLASNYSYTNIYVGSAINKNQNFYQTLYSVIKDCNMIIGNMEDTESELARTLLGTAWSIRSICYYNLMLRYCEPYRPETAIETLGLPLVNEFNMEDKPARANLKETAEFIEKGLQKAISYNVVNEDFLFTSSVAKAYLARLLFWTQDWNNAITYAKEVLEKYPMLEANEFVEAINQKQKKTHNVIIRSFTEDDNIGALNYNTAQSDIRKRPVDKNLIDLFAITPNDIRQTCSYDSKRLVTKVVTSKLRSEELCLIIAEAYAHLPNKEAEALNYLNLLRSKRITQDYTAYTMNDLPEVFPQLITTDATGTPLTKLMSAILCERRKEMFVEGDRWFELKRNGCPEFWIAANGKKFITEKYLYSYPIPKTDINLFPGLIIQNPGYEK</sequence>
<dbReference type="Pfam" id="PF07980">
    <property type="entry name" value="SusD_RagB"/>
    <property type="match status" value="1"/>
</dbReference>
<keyword evidence="3 6" id="KW-0732">Signal</keyword>
<evidence type="ECO:0000259" key="8">
    <source>
        <dbReference type="Pfam" id="PF14322"/>
    </source>
</evidence>
<dbReference type="Pfam" id="PF14322">
    <property type="entry name" value="SusD-like_3"/>
    <property type="match status" value="1"/>
</dbReference>
<dbReference type="InterPro" id="IPR011990">
    <property type="entry name" value="TPR-like_helical_dom_sf"/>
</dbReference>
<proteinExistence type="inferred from homology"/>
<accession>A0A1M5B0D2</accession>
<dbReference type="RefSeq" id="WP_025076216.1">
    <property type="nucleotide sequence ID" value="NZ_FQVD01000017.1"/>
</dbReference>
<comment type="similarity">
    <text evidence="2">Belongs to the SusD family.</text>
</comment>
<name>A0A1M5B0D2_9BACE</name>
<dbReference type="InterPro" id="IPR012944">
    <property type="entry name" value="SusD_RagB_dom"/>
</dbReference>
<keyword evidence="10" id="KW-1185">Reference proteome</keyword>
<evidence type="ECO:0000256" key="3">
    <source>
        <dbReference type="ARBA" id="ARBA00022729"/>
    </source>
</evidence>
<reference evidence="9 10" key="1">
    <citation type="submission" date="2016-11" db="EMBL/GenBank/DDBJ databases">
        <authorList>
            <person name="Jaros S."/>
            <person name="Januszkiewicz K."/>
            <person name="Wedrychowicz H."/>
        </authorList>
    </citation>
    <scope>NUCLEOTIDE SEQUENCE [LARGE SCALE GENOMIC DNA]</scope>
    <source>
        <strain evidence="9 10">DSM 26883</strain>
    </source>
</reference>
<dbReference type="SUPFAM" id="SSF48452">
    <property type="entry name" value="TPR-like"/>
    <property type="match status" value="1"/>
</dbReference>
<keyword evidence="5" id="KW-0998">Cell outer membrane</keyword>
<evidence type="ECO:0000259" key="7">
    <source>
        <dbReference type="Pfam" id="PF07980"/>
    </source>
</evidence>
<dbReference type="AlphaFoldDB" id="A0A1M5B0D2"/>
<organism evidence="9 10">
    <name type="scientific">Bacteroides faecichinchillae</name>
    <dbReference type="NCBI Taxonomy" id="871325"/>
    <lineage>
        <taxon>Bacteria</taxon>
        <taxon>Pseudomonadati</taxon>
        <taxon>Bacteroidota</taxon>
        <taxon>Bacteroidia</taxon>
        <taxon>Bacteroidales</taxon>
        <taxon>Bacteroidaceae</taxon>
        <taxon>Bacteroides</taxon>
    </lineage>
</organism>
<dbReference type="InterPro" id="IPR033985">
    <property type="entry name" value="SusD-like_N"/>
</dbReference>
<dbReference type="GO" id="GO:0009279">
    <property type="term" value="C:cell outer membrane"/>
    <property type="evidence" value="ECO:0007669"/>
    <property type="project" value="UniProtKB-SubCell"/>
</dbReference>